<feature type="transmembrane region" description="Helical" evidence="1">
    <location>
        <begin position="20"/>
        <end position="47"/>
    </location>
</feature>
<protein>
    <submittedName>
        <fullName evidence="2">Uncharacterized protein</fullName>
    </submittedName>
</protein>
<dbReference type="EMBL" id="LCOY01000008">
    <property type="protein sequence ID" value="KKU88365.1"/>
    <property type="molecule type" value="Genomic_DNA"/>
</dbReference>
<organism evidence="2 3">
    <name type="scientific">Candidatus Gottesmanbacteria bacterium GW2011_GWA2_47_9</name>
    <dbReference type="NCBI Taxonomy" id="1618445"/>
    <lineage>
        <taxon>Bacteria</taxon>
        <taxon>Candidatus Gottesmaniibacteriota</taxon>
    </lineage>
</organism>
<accession>A0A0G1X1Q0</accession>
<dbReference type="AlphaFoldDB" id="A0A0G1X1Q0"/>
<evidence type="ECO:0000256" key="1">
    <source>
        <dbReference type="SAM" id="Phobius"/>
    </source>
</evidence>
<dbReference type="Pfam" id="PF09136">
    <property type="entry name" value="Glucodextran_B"/>
    <property type="match status" value="2"/>
</dbReference>
<reference evidence="2 3" key="1">
    <citation type="journal article" date="2015" name="Nature">
        <title>rRNA introns, odd ribosomes, and small enigmatic genomes across a large radiation of phyla.</title>
        <authorList>
            <person name="Brown C.T."/>
            <person name="Hug L.A."/>
            <person name="Thomas B.C."/>
            <person name="Sharon I."/>
            <person name="Castelle C.J."/>
            <person name="Singh A."/>
            <person name="Wilkins M.J."/>
            <person name="Williams K.H."/>
            <person name="Banfield J.F."/>
        </authorList>
    </citation>
    <scope>NUCLEOTIDE SEQUENCE [LARGE SCALE GENOMIC DNA]</scope>
</reference>
<keyword evidence="1" id="KW-1133">Transmembrane helix</keyword>
<comment type="caution">
    <text evidence="2">The sequence shown here is derived from an EMBL/GenBank/DDBJ whole genome shotgun (WGS) entry which is preliminary data.</text>
</comment>
<dbReference type="InterPro" id="IPR013783">
    <property type="entry name" value="Ig-like_fold"/>
</dbReference>
<proteinExistence type="predicted"/>
<sequence>MAFSRIKRYEERKLRSRLILTIIGSIAIVGFLLVFGLKILVGFSLFVDTIRGTTPASQQQSALILPPVLDPLPVATNSATLTVSGSATPGLILLVYVNEEETKKLTVPADGRFSVPSLRVIDGANTISAKATDEKQNMSDLSNVLTVTIKRSPPALEVTSPASNATITGDQNKVDVSGKAEEESSVTVNDRFVVVHADGSFSYSYPLNEGDNVLKIVATDAAGNQTIVERKVTYQK</sequence>
<evidence type="ECO:0000313" key="2">
    <source>
        <dbReference type="EMBL" id="KKU88365.1"/>
    </source>
</evidence>
<keyword evidence="1" id="KW-0812">Transmembrane</keyword>
<keyword evidence="1" id="KW-0472">Membrane</keyword>
<name>A0A0G1X1Q0_9BACT</name>
<dbReference type="Gene3D" id="2.60.40.10">
    <property type="entry name" value="Immunoglobulins"/>
    <property type="match status" value="2"/>
</dbReference>
<dbReference type="Proteomes" id="UP000034739">
    <property type="component" value="Unassembled WGS sequence"/>
</dbReference>
<gene>
    <name evidence="2" type="ORF">UY16_C0008G0012</name>
</gene>
<dbReference type="NCBIfam" id="NF033510">
    <property type="entry name" value="Ca_tandemer"/>
    <property type="match status" value="2"/>
</dbReference>
<evidence type="ECO:0000313" key="3">
    <source>
        <dbReference type="Proteomes" id="UP000034739"/>
    </source>
</evidence>